<feature type="non-terminal residue" evidence="2">
    <location>
        <position position="1"/>
    </location>
</feature>
<feature type="chain" id="PRO_5042190685" evidence="1">
    <location>
        <begin position="20"/>
        <end position="114"/>
    </location>
</feature>
<reference evidence="2" key="1">
    <citation type="submission" date="2022-04" db="EMBL/GenBank/DDBJ databases">
        <title>A functionally conserved STORR gene fusion in Papaver species that diverged 16.8 million years ago.</title>
        <authorList>
            <person name="Catania T."/>
        </authorList>
    </citation>
    <scope>NUCLEOTIDE SEQUENCE</scope>
    <source>
        <strain evidence="2">S-188037</strain>
    </source>
</reference>
<evidence type="ECO:0000313" key="3">
    <source>
        <dbReference type="Proteomes" id="UP001202328"/>
    </source>
</evidence>
<evidence type="ECO:0000313" key="2">
    <source>
        <dbReference type="EMBL" id="KAI3900091.1"/>
    </source>
</evidence>
<sequence>VRQAILLTADLCVTAGGIAAEGGTPVIHNISNVTSEKYDDILEPVNGMMCFTDTSHDFGVRIYNIGTRELAPWLETSFKIKEGSRLDYRPCYQLGFVFGKKRLGDSYLACQVLT</sequence>
<accession>A0AAD4SFP4</accession>
<keyword evidence="1" id="KW-0732">Signal</keyword>
<feature type="signal peptide" evidence="1">
    <location>
        <begin position="1"/>
        <end position="19"/>
    </location>
</feature>
<dbReference type="EMBL" id="JAJJMB010011750">
    <property type="protein sequence ID" value="KAI3900091.1"/>
    <property type="molecule type" value="Genomic_DNA"/>
</dbReference>
<gene>
    <name evidence="2" type="ORF">MKW98_000991</name>
</gene>
<organism evidence="2 3">
    <name type="scientific">Papaver atlanticum</name>
    <dbReference type="NCBI Taxonomy" id="357466"/>
    <lineage>
        <taxon>Eukaryota</taxon>
        <taxon>Viridiplantae</taxon>
        <taxon>Streptophyta</taxon>
        <taxon>Embryophyta</taxon>
        <taxon>Tracheophyta</taxon>
        <taxon>Spermatophyta</taxon>
        <taxon>Magnoliopsida</taxon>
        <taxon>Ranunculales</taxon>
        <taxon>Papaveraceae</taxon>
        <taxon>Papaveroideae</taxon>
        <taxon>Papaver</taxon>
    </lineage>
</organism>
<name>A0AAD4SFP4_9MAGN</name>
<protein>
    <submittedName>
        <fullName evidence="2">Uncharacterized protein</fullName>
    </submittedName>
</protein>
<feature type="non-terminal residue" evidence="2">
    <location>
        <position position="114"/>
    </location>
</feature>
<dbReference type="AlphaFoldDB" id="A0AAD4SFP4"/>
<keyword evidence="3" id="KW-1185">Reference proteome</keyword>
<comment type="caution">
    <text evidence="2">The sequence shown here is derived from an EMBL/GenBank/DDBJ whole genome shotgun (WGS) entry which is preliminary data.</text>
</comment>
<evidence type="ECO:0000256" key="1">
    <source>
        <dbReference type="SAM" id="SignalP"/>
    </source>
</evidence>
<dbReference type="Proteomes" id="UP001202328">
    <property type="component" value="Unassembled WGS sequence"/>
</dbReference>
<proteinExistence type="predicted"/>